<dbReference type="Proteomes" id="UP000245461">
    <property type="component" value="Unassembled WGS sequence"/>
</dbReference>
<reference evidence="1 2" key="1">
    <citation type="submission" date="2018-05" db="EMBL/GenBank/DDBJ databases">
        <title>Zavarzinia sp. HR-AS.</title>
        <authorList>
            <person name="Lee Y."/>
            <person name="Jeon C.O."/>
        </authorList>
    </citation>
    <scope>NUCLEOTIDE SEQUENCE [LARGE SCALE GENOMIC DNA]</scope>
    <source>
        <strain evidence="1 2">HR-AS</strain>
    </source>
</reference>
<evidence type="ECO:0000313" key="2">
    <source>
        <dbReference type="Proteomes" id="UP000245461"/>
    </source>
</evidence>
<dbReference type="AlphaFoldDB" id="A0A317EDG0"/>
<gene>
    <name evidence="1" type="ORF">DKG74_04105</name>
</gene>
<keyword evidence="2" id="KW-1185">Reference proteome</keyword>
<proteinExistence type="predicted"/>
<protein>
    <submittedName>
        <fullName evidence="1">Uncharacterized protein</fullName>
    </submittedName>
</protein>
<evidence type="ECO:0000313" key="1">
    <source>
        <dbReference type="EMBL" id="PWR24959.1"/>
    </source>
</evidence>
<organism evidence="1 2">
    <name type="scientific">Zavarzinia aquatilis</name>
    <dbReference type="NCBI Taxonomy" id="2211142"/>
    <lineage>
        <taxon>Bacteria</taxon>
        <taxon>Pseudomonadati</taxon>
        <taxon>Pseudomonadota</taxon>
        <taxon>Alphaproteobacteria</taxon>
        <taxon>Rhodospirillales</taxon>
        <taxon>Zavarziniaceae</taxon>
        <taxon>Zavarzinia</taxon>
    </lineage>
</organism>
<sequence>MAPRGKPAAADGPIRRFAAFAEANPQAAAKIMDRIEASRIGSCVIRLPPFDAARALPPCWTIPKT</sequence>
<accession>A0A317EDG0</accession>
<dbReference type="RefSeq" id="WP_109902925.1">
    <property type="nucleotide sequence ID" value="NZ_QGLE01000002.1"/>
</dbReference>
<comment type="caution">
    <text evidence="1">The sequence shown here is derived from an EMBL/GenBank/DDBJ whole genome shotgun (WGS) entry which is preliminary data.</text>
</comment>
<name>A0A317EDG0_9PROT</name>
<dbReference type="EMBL" id="QGLE01000002">
    <property type="protein sequence ID" value="PWR24959.1"/>
    <property type="molecule type" value="Genomic_DNA"/>
</dbReference>